<name>A0ABQ7JPZ5_9FUNG</name>
<dbReference type="EMBL" id="JAAAIM010001016">
    <property type="protein sequence ID" value="KAG0282710.1"/>
    <property type="molecule type" value="Genomic_DNA"/>
</dbReference>
<gene>
    <name evidence="2" type="ORF">BGZ96_000197</name>
</gene>
<evidence type="ECO:0000256" key="1">
    <source>
        <dbReference type="SAM" id="Phobius"/>
    </source>
</evidence>
<keyword evidence="1" id="KW-0472">Membrane</keyword>
<protein>
    <submittedName>
        <fullName evidence="2">Uncharacterized protein</fullName>
    </submittedName>
</protein>
<keyword evidence="1" id="KW-0812">Transmembrane</keyword>
<dbReference type="Proteomes" id="UP001194696">
    <property type="component" value="Unassembled WGS sequence"/>
</dbReference>
<reference evidence="2 3" key="1">
    <citation type="journal article" date="2020" name="Fungal Divers.">
        <title>Resolving the Mortierellaceae phylogeny through synthesis of multi-gene phylogenetics and phylogenomics.</title>
        <authorList>
            <person name="Vandepol N."/>
            <person name="Liber J."/>
            <person name="Desiro A."/>
            <person name="Na H."/>
            <person name="Kennedy M."/>
            <person name="Barry K."/>
            <person name="Grigoriev I.V."/>
            <person name="Miller A.N."/>
            <person name="O'Donnell K."/>
            <person name="Stajich J.E."/>
            <person name="Bonito G."/>
        </authorList>
    </citation>
    <scope>NUCLEOTIDE SEQUENCE [LARGE SCALE GENOMIC DNA]</scope>
    <source>
        <strain evidence="2 3">AD045</strain>
    </source>
</reference>
<comment type="caution">
    <text evidence="2">The sequence shown here is derived from an EMBL/GenBank/DDBJ whole genome shotgun (WGS) entry which is preliminary data.</text>
</comment>
<proteinExistence type="predicted"/>
<keyword evidence="1" id="KW-1133">Transmembrane helix</keyword>
<evidence type="ECO:0000313" key="3">
    <source>
        <dbReference type="Proteomes" id="UP001194696"/>
    </source>
</evidence>
<feature type="transmembrane region" description="Helical" evidence="1">
    <location>
        <begin position="6"/>
        <end position="32"/>
    </location>
</feature>
<evidence type="ECO:0000313" key="2">
    <source>
        <dbReference type="EMBL" id="KAG0282710.1"/>
    </source>
</evidence>
<sequence>MLDPGALGGVIVGSALGAVLLGCALYAFINIYKTWRYNCKRGDQLCKQAEKDQLKREEDGVGQERIKQLIVPVANVAFVATAVGAVAARAGPPPKKPAEMLPMPIVLPYVHRPSVVAATASFSLSYEPSTDGHGMGAGGGGHGADGAGCDGGGCDSGGGGYG</sequence>
<accession>A0ABQ7JPZ5</accession>
<keyword evidence="3" id="KW-1185">Reference proteome</keyword>
<organism evidence="2 3">
    <name type="scientific">Linnemannia gamsii</name>
    <dbReference type="NCBI Taxonomy" id="64522"/>
    <lineage>
        <taxon>Eukaryota</taxon>
        <taxon>Fungi</taxon>
        <taxon>Fungi incertae sedis</taxon>
        <taxon>Mucoromycota</taxon>
        <taxon>Mortierellomycotina</taxon>
        <taxon>Mortierellomycetes</taxon>
        <taxon>Mortierellales</taxon>
        <taxon>Mortierellaceae</taxon>
        <taxon>Linnemannia</taxon>
    </lineage>
</organism>